<evidence type="ECO:0000256" key="1">
    <source>
        <dbReference type="SAM" id="Coils"/>
    </source>
</evidence>
<feature type="coiled-coil region" evidence="1">
    <location>
        <begin position="57"/>
        <end position="91"/>
    </location>
</feature>
<dbReference type="Proteomes" id="UP000023152">
    <property type="component" value="Unassembled WGS sequence"/>
</dbReference>
<comment type="caution">
    <text evidence="2">The sequence shown here is derived from an EMBL/GenBank/DDBJ whole genome shotgun (WGS) entry which is preliminary data.</text>
</comment>
<name>X6M979_RETFI</name>
<proteinExistence type="predicted"/>
<protein>
    <submittedName>
        <fullName evidence="2">Uncharacterized protein</fullName>
    </submittedName>
</protein>
<organism evidence="2 3">
    <name type="scientific">Reticulomyxa filosa</name>
    <dbReference type="NCBI Taxonomy" id="46433"/>
    <lineage>
        <taxon>Eukaryota</taxon>
        <taxon>Sar</taxon>
        <taxon>Rhizaria</taxon>
        <taxon>Retaria</taxon>
        <taxon>Foraminifera</taxon>
        <taxon>Monothalamids</taxon>
        <taxon>Reticulomyxidae</taxon>
        <taxon>Reticulomyxa</taxon>
    </lineage>
</organism>
<accession>X6M979</accession>
<gene>
    <name evidence="2" type="ORF">RFI_26813</name>
</gene>
<dbReference type="EMBL" id="ASPP01023392">
    <property type="protein sequence ID" value="ETO10558.1"/>
    <property type="molecule type" value="Genomic_DNA"/>
</dbReference>
<evidence type="ECO:0000313" key="2">
    <source>
        <dbReference type="EMBL" id="ETO10558.1"/>
    </source>
</evidence>
<keyword evidence="1" id="KW-0175">Coiled coil</keyword>
<evidence type="ECO:0000313" key="3">
    <source>
        <dbReference type="Proteomes" id="UP000023152"/>
    </source>
</evidence>
<keyword evidence="3" id="KW-1185">Reference proteome</keyword>
<sequence length="95" mass="10803">MSPLQNALVVLSTLLLSGVVIKAIGFGWYGLAPKQPLNEKLQRQINLFLESKKVVTKEKLHRELLHKDQQLQELKEMLSQVKQELDNINQAASLK</sequence>
<reference evidence="2 3" key="1">
    <citation type="journal article" date="2013" name="Curr. Biol.">
        <title>The Genome of the Foraminiferan Reticulomyxa filosa.</title>
        <authorList>
            <person name="Glockner G."/>
            <person name="Hulsmann N."/>
            <person name="Schleicher M."/>
            <person name="Noegel A.A."/>
            <person name="Eichinger L."/>
            <person name="Gallinger C."/>
            <person name="Pawlowski J."/>
            <person name="Sierra R."/>
            <person name="Euteneuer U."/>
            <person name="Pillet L."/>
            <person name="Moustafa A."/>
            <person name="Platzer M."/>
            <person name="Groth M."/>
            <person name="Szafranski K."/>
            <person name="Schliwa M."/>
        </authorList>
    </citation>
    <scope>NUCLEOTIDE SEQUENCE [LARGE SCALE GENOMIC DNA]</scope>
</reference>
<dbReference type="AlphaFoldDB" id="X6M979"/>